<comment type="caution">
    <text evidence="1">The sequence shown here is derived from an EMBL/GenBank/DDBJ whole genome shotgun (WGS) entry which is preliminary data.</text>
</comment>
<sequence>MSAADWQDGRARCAWLGTWAGAADPLYRDYHDQEWGIPCRDERHLFEMLCLEGAQAGLAWITILKKREGYRHAFHGFDIARIAAMTEADIEALMQDARIVRNRAKITATIGNARAWLALREREGDVVAWLWRFVGDQPRVNHWSGMSEIPARTPESDALSKALLKAGFKFVGSTICYAFMQATGMVNDHTTTCFCHPDQARPG</sequence>
<dbReference type="PANTHER" id="PTHR30037:SF4">
    <property type="entry name" value="DNA-3-METHYLADENINE GLYCOSYLASE I"/>
    <property type="match status" value="1"/>
</dbReference>
<dbReference type="Proteomes" id="UP000778523">
    <property type="component" value="Unassembled WGS sequence"/>
</dbReference>
<dbReference type="InterPro" id="IPR005019">
    <property type="entry name" value="Adenine_glyco"/>
</dbReference>
<dbReference type="RefSeq" id="WP_170021234.1">
    <property type="nucleotide sequence ID" value="NZ_JABCSC020000001.1"/>
</dbReference>
<dbReference type="PANTHER" id="PTHR30037">
    <property type="entry name" value="DNA-3-METHYLADENINE GLYCOSYLASE 1"/>
    <property type="match status" value="1"/>
</dbReference>
<dbReference type="EMBL" id="JABCSC020000001">
    <property type="protein sequence ID" value="NSL54790.1"/>
    <property type="molecule type" value="Genomic_DNA"/>
</dbReference>
<protein>
    <submittedName>
        <fullName evidence="1">DNA-3-methyladenine glycosylase I</fullName>
    </submittedName>
</protein>
<evidence type="ECO:0000313" key="1">
    <source>
        <dbReference type="EMBL" id="NSL54790.1"/>
    </source>
</evidence>
<accession>A0ABX2IL76</accession>
<dbReference type="Gene3D" id="1.10.340.30">
    <property type="entry name" value="Hypothetical protein, domain 2"/>
    <property type="match status" value="1"/>
</dbReference>
<keyword evidence="2" id="KW-1185">Reference proteome</keyword>
<dbReference type="InterPro" id="IPR052891">
    <property type="entry name" value="DNA-3mA_glycosylase"/>
</dbReference>
<dbReference type="Pfam" id="PF03352">
    <property type="entry name" value="Adenine_glyco"/>
    <property type="match status" value="1"/>
</dbReference>
<reference evidence="1 2" key="1">
    <citation type="submission" date="2020-06" db="EMBL/GenBank/DDBJ databases">
        <title>Draft genome of Uliginosibacterium sp. IMCC34675.</title>
        <authorList>
            <person name="Song J."/>
        </authorList>
    </citation>
    <scope>NUCLEOTIDE SEQUENCE [LARGE SCALE GENOMIC DNA]</scope>
    <source>
        <strain evidence="1 2">IMCC34675</strain>
    </source>
</reference>
<dbReference type="InterPro" id="IPR011257">
    <property type="entry name" value="DNA_glycosylase"/>
</dbReference>
<organism evidence="1 2">
    <name type="scientific">Uliginosibacterium aquaticum</name>
    <dbReference type="NCBI Taxonomy" id="2731212"/>
    <lineage>
        <taxon>Bacteria</taxon>
        <taxon>Pseudomonadati</taxon>
        <taxon>Pseudomonadota</taxon>
        <taxon>Betaproteobacteria</taxon>
        <taxon>Rhodocyclales</taxon>
        <taxon>Zoogloeaceae</taxon>
        <taxon>Uliginosibacterium</taxon>
    </lineage>
</organism>
<evidence type="ECO:0000313" key="2">
    <source>
        <dbReference type="Proteomes" id="UP000778523"/>
    </source>
</evidence>
<dbReference type="SUPFAM" id="SSF48150">
    <property type="entry name" value="DNA-glycosylase"/>
    <property type="match status" value="1"/>
</dbReference>
<dbReference type="NCBIfam" id="TIGR00624">
    <property type="entry name" value="tag"/>
    <property type="match status" value="1"/>
</dbReference>
<gene>
    <name evidence="1" type="ORF">HJ583_007120</name>
</gene>
<proteinExistence type="predicted"/>
<dbReference type="InterPro" id="IPR004597">
    <property type="entry name" value="Tag"/>
</dbReference>
<name>A0ABX2IL76_9RHOO</name>